<dbReference type="InterPro" id="IPR018062">
    <property type="entry name" value="HTH_AraC-typ_CS"/>
</dbReference>
<evidence type="ECO:0000259" key="4">
    <source>
        <dbReference type="PROSITE" id="PS01124"/>
    </source>
</evidence>
<sequence length="197" mass="23161">MINVLIFDDERSTRELMDTLSIFEGLEPSLQKIVNENRDNICKIELRGKNDASVNLPTFSLSEPDVMRDLFETSKKKPKKRRGEISEAINYINKYYKEKITLEELAFNCDLNPNYFCEMFKEETGKNFSKYLMDIRMAHAKMLLRDTRKPVYEIADDVGYQDARFFSQQFRKAVGLKPSQYRELMRVPEKINSVVSI</sequence>
<dbReference type="Pfam" id="PF12833">
    <property type="entry name" value="HTH_18"/>
    <property type="match status" value="1"/>
</dbReference>
<dbReference type="SUPFAM" id="SSF46689">
    <property type="entry name" value="Homeodomain-like"/>
    <property type="match status" value="2"/>
</dbReference>
<feature type="domain" description="HTH araC/xylS-type" evidence="4">
    <location>
        <begin position="86"/>
        <end position="184"/>
    </location>
</feature>
<dbReference type="AlphaFoldDB" id="A0A7M2RFV5"/>
<organism evidence="5 6">
    <name type="scientific">Blautia liquoris</name>
    <dbReference type="NCBI Taxonomy" id="2779518"/>
    <lineage>
        <taxon>Bacteria</taxon>
        <taxon>Bacillati</taxon>
        <taxon>Bacillota</taxon>
        <taxon>Clostridia</taxon>
        <taxon>Lachnospirales</taxon>
        <taxon>Lachnospiraceae</taxon>
        <taxon>Blautia</taxon>
    </lineage>
</organism>
<evidence type="ECO:0000313" key="6">
    <source>
        <dbReference type="Proteomes" id="UP000593601"/>
    </source>
</evidence>
<dbReference type="PROSITE" id="PS01124">
    <property type="entry name" value="HTH_ARAC_FAMILY_2"/>
    <property type="match status" value="1"/>
</dbReference>
<evidence type="ECO:0000256" key="2">
    <source>
        <dbReference type="ARBA" id="ARBA00023125"/>
    </source>
</evidence>
<name>A0A7M2RFV5_9FIRM</name>
<dbReference type="InterPro" id="IPR009057">
    <property type="entry name" value="Homeodomain-like_sf"/>
</dbReference>
<dbReference type="Gene3D" id="1.10.10.60">
    <property type="entry name" value="Homeodomain-like"/>
    <property type="match status" value="2"/>
</dbReference>
<keyword evidence="2" id="KW-0238">DNA-binding</keyword>
<dbReference type="PANTHER" id="PTHR43280:SF2">
    <property type="entry name" value="HTH-TYPE TRANSCRIPTIONAL REGULATOR EXSA"/>
    <property type="match status" value="1"/>
</dbReference>
<protein>
    <submittedName>
        <fullName evidence="5">Helix-turn-helix transcriptional regulator</fullName>
    </submittedName>
</protein>
<evidence type="ECO:0000313" key="5">
    <source>
        <dbReference type="EMBL" id="QOV19139.1"/>
    </source>
</evidence>
<dbReference type="EMBL" id="CP063304">
    <property type="protein sequence ID" value="QOV19139.1"/>
    <property type="molecule type" value="Genomic_DNA"/>
</dbReference>
<dbReference type="RefSeq" id="WP_193735486.1">
    <property type="nucleotide sequence ID" value="NZ_CP063304.1"/>
</dbReference>
<dbReference type="KEGG" id="bliq:INP51_14500"/>
<dbReference type="PRINTS" id="PR00032">
    <property type="entry name" value="HTHARAC"/>
</dbReference>
<keyword evidence="1" id="KW-0805">Transcription regulation</keyword>
<accession>A0A7M2RFV5</accession>
<reference evidence="5 6" key="1">
    <citation type="submission" date="2020-10" db="EMBL/GenBank/DDBJ databases">
        <title>Blautia liquoris sp.nov., isolated from the mud in a fermentation cellar used for the production of Chinese strong-flavoured liquor.</title>
        <authorList>
            <person name="Lu L."/>
        </authorList>
    </citation>
    <scope>NUCLEOTIDE SEQUENCE [LARGE SCALE GENOMIC DNA]</scope>
    <source>
        <strain evidence="5 6">LZLJ-3</strain>
    </source>
</reference>
<keyword evidence="6" id="KW-1185">Reference proteome</keyword>
<gene>
    <name evidence="5" type="ORF">INP51_14500</name>
</gene>
<dbReference type="GO" id="GO:0003700">
    <property type="term" value="F:DNA-binding transcription factor activity"/>
    <property type="evidence" value="ECO:0007669"/>
    <property type="project" value="InterPro"/>
</dbReference>
<dbReference type="GO" id="GO:0043565">
    <property type="term" value="F:sequence-specific DNA binding"/>
    <property type="evidence" value="ECO:0007669"/>
    <property type="project" value="InterPro"/>
</dbReference>
<dbReference type="InterPro" id="IPR018060">
    <property type="entry name" value="HTH_AraC"/>
</dbReference>
<proteinExistence type="predicted"/>
<evidence type="ECO:0000256" key="3">
    <source>
        <dbReference type="ARBA" id="ARBA00023163"/>
    </source>
</evidence>
<dbReference type="InterPro" id="IPR020449">
    <property type="entry name" value="Tscrpt_reg_AraC-type_HTH"/>
</dbReference>
<dbReference type="SMART" id="SM00342">
    <property type="entry name" value="HTH_ARAC"/>
    <property type="match status" value="1"/>
</dbReference>
<dbReference type="PANTHER" id="PTHR43280">
    <property type="entry name" value="ARAC-FAMILY TRANSCRIPTIONAL REGULATOR"/>
    <property type="match status" value="1"/>
</dbReference>
<dbReference type="PROSITE" id="PS00041">
    <property type="entry name" value="HTH_ARAC_FAMILY_1"/>
    <property type="match status" value="1"/>
</dbReference>
<evidence type="ECO:0000256" key="1">
    <source>
        <dbReference type="ARBA" id="ARBA00023015"/>
    </source>
</evidence>
<dbReference type="Proteomes" id="UP000593601">
    <property type="component" value="Chromosome"/>
</dbReference>
<keyword evidence="3" id="KW-0804">Transcription</keyword>